<keyword evidence="2" id="KW-0479">Metal-binding</keyword>
<accession>A0AAV6HE80</accession>
<feature type="domain" description="C2H2-type" evidence="11">
    <location>
        <begin position="832"/>
        <end position="859"/>
    </location>
</feature>
<dbReference type="PROSITE" id="PS50950">
    <property type="entry name" value="ZF_THAP"/>
    <property type="match status" value="2"/>
</dbReference>
<dbReference type="EMBL" id="JADWDJ010000001">
    <property type="protein sequence ID" value="KAG5285668.1"/>
    <property type="molecule type" value="Genomic_DNA"/>
</dbReference>
<keyword evidence="3" id="KW-0677">Repeat</keyword>
<keyword evidence="6 9" id="KW-0238">DNA-binding</keyword>
<dbReference type="InterPro" id="IPR036236">
    <property type="entry name" value="Znf_C2H2_sf"/>
</dbReference>
<dbReference type="PANTHER" id="PTHR24394:SF29">
    <property type="entry name" value="MYONEURIN"/>
    <property type="match status" value="1"/>
</dbReference>
<organism evidence="13 14">
    <name type="scientific">Alosa alosa</name>
    <name type="common">allis shad</name>
    <dbReference type="NCBI Taxonomy" id="278164"/>
    <lineage>
        <taxon>Eukaryota</taxon>
        <taxon>Metazoa</taxon>
        <taxon>Chordata</taxon>
        <taxon>Craniata</taxon>
        <taxon>Vertebrata</taxon>
        <taxon>Euteleostomi</taxon>
        <taxon>Actinopterygii</taxon>
        <taxon>Neopterygii</taxon>
        <taxon>Teleostei</taxon>
        <taxon>Clupei</taxon>
        <taxon>Clupeiformes</taxon>
        <taxon>Clupeoidei</taxon>
        <taxon>Clupeidae</taxon>
        <taxon>Alosa</taxon>
    </lineage>
</organism>
<dbReference type="SMART" id="SM00692">
    <property type="entry name" value="DM3"/>
    <property type="match status" value="2"/>
</dbReference>
<feature type="domain" description="C2H2-type" evidence="11">
    <location>
        <begin position="776"/>
        <end position="798"/>
    </location>
</feature>
<dbReference type="SUPFAM" id="SSF57667">
    <property type="entry name" value="beta-beta-alpha zinc fingers"/>
    <property type="match status" value="3"/>
</dbReference>
<feature type="domain" description="C2H2-type" evidence="11">
    <location>
        <begin position="860"/>
        <end position="888"/>
    </location>
</feature>
<dbReference type="InterPro" id="IPR006612">
    <property type="entry name" value="THAP_Znf"/>
</dbReference>
<evidence type="ECO:0000313" key="13">
    <source>
        <dbReference type="EMBL" id="KAG5285668.1"/>
    </source>
</evidence>
<feature type="domain" description="C2H2-type" evidence="11">
    <location>
        <begin position="747"/>
        <end position="774"/>
    </location>
</feature>
<dbReference type="InterPro" id="IPR013087">
    <property type="entry name" value="Znf_C2H2_type"/>
</dbReference>
<feature type="domain" description="THAP-type" evidence="12">
    <location>
        <begin position="160"/>
        <end position="241"/>
    </location>
</feature>
<dbReference type="GO" id="GO:0003677">
    <property type="term" value="F:DNA binding"/>
    <property type="evidence" value="ECO:0007669"/>
    <property type="project" value="UniProtKB-UniRule"/>
</dbReference>
<evidence type="ECO:0000256" key="3">
    <source>
        <dbReference type="ARBA" id="ARBA00022737"/>
    </source>
</evidence>
<feature type="region of interest" description="Disordered" evidence="10">
    <location>
        <begin position="395"/>
        <end position="510"/>
    </location>
</feature>
<evidence type="ECO:0000256" key="7">
    <source>
        <dbReference type="ARBA" id="ARBA00023242"/>
    </source>
</evidence>
<feature type="domain" description="THAP-type" evidence="12">
    <location>
        <begin position="1"/>
        <end position="92"/>
    </location>
</feature>
<comment type="subcellular location">
    <subcellularLocation>
        <location evidence="1">Nucleus</location>
    </subcellularLocation>
</comment>
<feature type="region of interest" description="Disordered" evidence="10">
    <location>
        <begin position="585"/>
        <end position="608"/>
    </location>
</feature>
<feature type="domain" description="C2H2-type" evidence="11">
    <location>
        <begin position="804"/>
        <end position="831"/>
    </location>
</feature>
<feature type="compositionally biased region" description="Acidic residues" evidence="10">
    <location>
        <begin position="419"/>
        <end position="470"/>
    </location>
</feature>
<dbReference type="AlphaFoldDB" id="A0AAV6HE80"/>
<dbReference type="Pfam" id="PF00096">
    <property type="entry name" value="zf-C2H2"/>
    <property type="match status" value="4"/>
</dbReference>
<dbReference type="Proteomes" id="UP000823561">
    <property type="component" value="Chromosome 1"/>
</dbReference>
<dbReference type="SMART" id="SM00355">
    <property type="entry name" value="ZnF_C2H2"/>
    <property type="match status" value="8"/>
</dbReference>
<dbReference type="PROSITE" id="PS50157">
    <property type="entry name" value="ZINC_FINGER_C2H2_2"/>
    <property type="match status" value="6"/>
</dbReference>
<evidence type="ECO:0000256" key="9">
    <source>
        <dbReference type="PROSITE-ProRule" id="PRU00309"/>
    </source>
</evidence>
<evidence type="ECO:0000256" key="5">
    <source>
        <dbReference type="ARBA" id="ARBA00022833"/>
    </source>
</evidence>
<keyword evidence="14" id="KW-1185">Reference proteome</keyword>
<evidence type="ECO:0000313" key="14">
    <source>
        <dbReference type="Proteomes" id="UP000823561"/>
    </source>
</evidence>
<gene>
    <name evidence="13" type="ORF">AALO_G00006050</name>
</gene>
<name>A0AAV6HE80_9TELE</name>
<dbReference type="Gene3D" id="6.20.210.20">
    <property type="entry name" value="THAP domain"/>
    <property type="match status" value="1"/>
</dbReference>
<dbReference type="FunFam" id="3.30.160.60:FF:000733">
    <property type="entry name" value="Zinc finger protein 236 variant"/>
    <property type="match status" value="1"/>
</dbReference>
<feature type="domain" description="C2H2-type" evidence="11">
    <location>
        <begin position="719"/>
        <end position="746"/>
    </location>
</feature>
<evidence type="ECO:0000256" key="4">
    <source>
        <dbReference type="ARBA" id="ARBA00022771"/>
    </source>
</evidence>
<dbReference type="Gene3D" id="3.30.160.60">
    <property type="entry name" value="Classic Zinc Finger"/>
    <property type="match status" value="5"/>
</dbReference>
<dbReference type="PROSITE" id="PS00028">
    <property type="entry name" value="ZINC_FINGER_C2H2_1"/>
    <property type="match status" value="5"/>
</dbReference>
<dbReference type="GO" id="GO:0008270">
    <property type="term" value="F:zinc ion binding"/>
    <property type="evidence" value="ECO:0007669"/>
    <property type="project" value="UniProtKB-KW"/>
</dbReference>
<reference evidence="13 14" key="1">
    <citation type="submission" date="2020-10" db="EMBL/GenBank/DDBJ databases">
        <title>Chromosome-scale genome assembly of the Allis shad, Alosa alosa.</title>
        <authorList>
            <person name="Margot Z."/>
            <person name="Christophe K."/>
            <person name="Cabau C."/>
            <person name="Louis A."/>
            <person name="Berthelot C."/>
            <person name="Parey E."/>
            <person name="Roest Crollius H."/>
            <person name="Montfort J."/>
            <person name="Robinson-Rechavi M."/>
            <person name="Bucao C."/>
            <person name="Bouchez O."/>
            <person name="Gislard M."/>
            <person name="Lluch J."/>
            <person name="Milhes M."/>
            <person name="Lampietro C."/>
            <person name="Lopez Roques C."/>
            <person name="Donnadieu C."/>
            <person name="Braasch I."/>
            <person name="Desvignes T."/>
            <person name="Postlethwait J."/>
            <person name="Bobe J."/>
            <person name="Guiguen Y."/>
        </authorList>
    </citation>
    <scope>NUCLEOTIDE SEQUENCE [LARGE SCALE GENOMIC DNA]</scope>
    <source>
        <strain evidence="13">M-15738</strain>
        <tissue evidence="13">Blood</tissue>
    </source>
</reference>
<feature type="region of interest" description="Disordered" evidence="10">
    <location>
        <begin position="636"/>
        <end position="659"/>
    </location>
</feature>
<comment type="caution">
    <text evidence="13">The sequence shown here is derived from an EMBL/GenBank/DDBJ whole genome shotgun (WGS) entry which is preliminary data.</text>
</comment>
<dbReference type="GO" id="GO:0005634">
    <property type="term" value="C:nucleus"/>
    <property type="evidence" value="ECO:0007669"/>
    <property type="project" value="UniProtKB-SubCell"/>
</dbReference>
<dbReference type="PANTHER" id="PTHR24394">
    <property type="entry name" value="ZINC FINGER PROTEIN"/>
    <property type="match status" value="1"/>
</dbReference>
<keyword evidence="7" id="KW-0539">Nucleus</keyword>
<protein>
    <submittedName>
        <fullName evidence="13">Uncharacterized protein</fullName>
    </submittedName>
</protein>
<evidence type="ECO:0000256" key="6">
    <source>
        <dbReference type="ARBA" id="ARBA00023125"/>
    </source>
</evidence>
<sequence length="901" mass="102409">MVRVCAYPGCGTQMQWFNPVSFHRLPFHDSQILKQWLLILKIDMNTPVDTLKQRDLRVCSAHFDPDDLTQERRFGDLKQRMRLRRNAIPKAAQSVGGLEDSELTAISQSTLKKTPHKDGVKRNGLPATLILSLSGSEPTTLSRTYLARPPTWQLLEDSKMSEMCIIQGCNRTEELLSFPKDPSTLQQWMVLLDGRLKHPVNSSSTVCSVHFTPDCFTNWQQKQSCVAASLTLKADALPSLFMDVNNESLEKHSIEPQCDLQQEMVTVGTGSSESMPLHAQSKATQTPAVTHISLGEGLDFLVQPARMLTVQGSHCSVHTTVWTSQCEPNSNAAIIQGRNGLMSDVVVKIASLLQLFRKCLKCCSDACSVTTERKGSILYVVQQCWSCGNSREWTSQQPLNPAGRPKAEEEPVVTSSEDMAIDMGEEITFNIDEEEEEIQEEERMEEEETDESYELTEQEVEEEDMSEEEEEKPKPTKRKRKDSDDEWAPDTEKVTEASDEEFEEEEEDEEEELIQVAWCCDCGEETSSRCLKQKHPQLYCCIKCNQELLCTGDQQTQRTISPEAPSAADQESSCDVSQAAERACIPDANSNNKQTASRDRFEDSNSISSKEVITSASQHAITSGIQEATSDGVNELGSSCSVRDQGSVGSSDHGGTRNETRWHRPKYAIYFSDLDSLQSHVEQFHGYQRKRELCPDCGKFINTHEGRKPHVCDHKVKLFVCLTCGKRCINEAGLRRHSRVHTEDYVLSCQYCYKKFRFLKDKQEHEETHQGERLKYRCSECPKRFEDCSSRSSHRRTHWEHGRFFCNVCDKGFRDPHHLKRHEVVHTGLKAYSCEVCDMSFNQLGHLKSHMRLHTGERPFKCQDCGQCFNHNVSLKNHIQHKHKPSEVMTVIDQEEQVQSD</sequence>
<dbReference type="SUPFAM" id="SSF57716">
    <property type="entry name" value="Glucocorticoid receptor-like (DNA-binding domain)"/>
    <property type="match status" value="2"/>
</dbReference>
<evidence type="ECO:0000256" key="2">
    <source>
        <dbReference type="ARBA" id="ARBA00022723"/>
    </source>
</evidence>
<proteinExistence type="predicted"/>
<evidence type="ECO:0000259" key="12">
    <source>
        <dbReference type="PROSITE" id="PS50950"/>
    </source>
</evidence>
<evidence type="ECO:0000256" key="10">
    <source>
        <dbReference type="SAM" id="MobiDB-lite"/>
    </source>
</evidence>
<dbReference type="GO" id="GO:0000981">
    <property type="term" value="F:DNA-binding transcription factor activity, RNA polymerase II-specific"/>
    <property type="evidence" value="ECO:0007669"/>
    <property type="project" value="TreeGrafter"/>
</dbReference>
<feature type="compositionally biased region" description="Acidic residues" evidence="10">
    <location>
        <begin position="497"/>
        <end position="510"/>
    </location>
</feature>
<evidence type="ECO:0000259" key="11">
    <source>
        <dbReference type="PROSITE" id="PS50157"/>
    </source>
</evidence>
<evidence type="ECO:0000256" key="1">
    <source>
        <dbReference type="ARBA" id="ARBA00004123"/>
    </source>
</evidence>
<dbReference type="FunFam" id="3.30.160.60:FF:000710">
    <property type="entry name" value="Zinc finger protein 768"/>
    <property type="match status" value="1"/>
</dbReference>
<feature type="compositionally biased region" description="Polar residues" evidence="10">
    <location>
        <begin position="636"/>
        <end position="650"/>
    </location>
</feature>
<dbReference type="Pfam" id="PF05485">
    <property type="entry name" value="THAP"/>
    <property type="match status" value="2"/>
</dbReference>
<dbReference type="InterPro" id="IPR038441">
    <property type="entry name" value="THAP_Znf_sf"/>
</dbReference>
<keyword evidence="4 8" id="KW-0863">Zinc-finger</keyword>
<dbReference type="SMART" id="SM00980">
    <property type="entry name" value="THAP"/>
    <property type="match status" value="2"/>
</dbReference>
<evidence type="ECO:0000256" key="8">
    <source>
        <dbReference type="PROSITE-ProRule" id="PRU00042"/>
    </source>
</evidence>
<keyword evidence="5" id="KW-0862">Zinc</keyword>